<reference evidence="3" key="2">
    <citation type="submission" date="2024-01" db="EMBL/GenBank/DDBJ databases">
        <title>Comparative genomics of Cryptococcus and Kwoniella reveals pathogenesis evolution and contrasting modes of karyotype evolution via chromosome fusion or intercentromeric recombination.</title>
        <authorList>
            <person name="Coelho M.A."/>
            <person name="David-Palma M."/>
            <person name="Shea T."/>
            <person name="Bowers K."/>
            <person name="McGinley-Smith S."/>
            <person name="Mohammad A.W."/>
            <person name="Gnirke A."/>
            <person name="Yurkov A.M."/>
            <person name="Nowrousian M."/>
            <person name="Sun S."/>
            <person name="Cuomo C.A."/>
            <person name="Heitman J."/>
        </authorList>
    </citation>
    <scope>NUCLEOTIDE SEQUENCE</scope>
    <source>
        <strain evidence="3">CBS 12478</strain>
    </source>
</reference>
<keyword evidence="4" id="KW-1185">Reference proteome</keyword>
<dbReference type="KEGG" id="ksn:43590960"/>
<feature type="compositionally biased region" description="Basic and acidic residues" evidence="2">
    <location>
        <begin position="126"/>
        <end position="159"/>
    </location>
</feature>
<dbReference type="Gene3D" id="1.20.5.170">
    <property type="match status" value="1"/>
</dbReference>
<dbReference type="Proteomes" id="UP000322225">
    <property type="component" value="Chromosome 10"/>
</dbReference>
<feature type="region of interest" description="Disordered" evidence="2">
    <location>
        <begin position="89"/>
        <end position="108"/>
    </location>
</feature>
<feature type="compositionally biased region" description="Pro residues" evidence="2">
    <location>
        <begin position="172"/>
        <end position="182"/>
    </location>
</feature>
<reference evidence="3" key="1">
    <citation type="submission" date="2017-08" db="EMBL/GenBank/DDBJ databases">
        <authorList>
            <person name="Cuomo C."/>
            <person name="Billmyre B."/>
            <person name="Heitman J."/>
        </authorList>
    </citation>
    <scope>NUCLEOTIDE SEQUENCE</scope>
    <source>
        <strain evidence="3">CBS 12478</strain>
    </source>
</reference>
<feature type="compositionally biased region" description="Polar residues" evidence="2">
    <location>
        <begin position="191"/>
        <end position="212"/>
    </location>
</feature>
<dbReference type="RefSeq" id="XP_065823815.1">
    <property type="nucleotide sequence ID" value="XM_065967743.1"/>
</dbReference>
<gene>
    <name evidence="3" type="ORF">CI109_105895</name>
</gene>
<name>A0AAJ8MXT5_9TREE</name>
<organism evidence="3 4">
    <name type="scientific">Kwoniella shandongensis</name>
    <dbReference type="NCBI Taxonomy" id="1734106"/>
    <lineage>
        <taxon>Eukaryota</taxon>
        <taxon>Fungi</taxon>
        <taxon>Dikarya</taxon>
        <taxon>Basidiomycota</taxon>
        <taxon>Agaricomycotina</taxon>
        <taxon>Tremellomycetes</taxon>
        <taxon>Tremellales</taxon>
        <taxon>Cryptococcaceae</taxon>
        <taxon>Kwoniella</taxon>
    </lineage>
</organism>
<dbReference type="GeneID" id="43590960"/>
<keyword evidence="1" id="KW-0175">Coiled coil</keyword>
<evidence type="ECO:0000256" key="1">
    <source>
        <dbReference type="SAM" id="Coils"/>
    </source>
</evidence>
<dbReference type="EMBL" id="CP144060">
    <property type="protein sequence ID" value="WWD21410.1"/>
    <property type="molecule type" value="Genomic_DNA"/>
</dbReference>
<proteinExistence type="predicted"/>
<dbReference type="AlphaFoldDB" id="A0AAJ8MXT5"/>
<dbReference type="SUPFAM" id="SSF57997">
    <property type="entry name" value="Tropomyosin"/>
    <property type="match status" value="1"/>
</dbReference>
<evidence type="ECO:0000256" key="2">
    <source>
        <dbReference type="SAM" id="MobiDB-lite"/>
    </source>
</evidence>
<feature type="region of interest" description="Disordered" evidence="2">
    <location>
        <begin position="117"/>
        <end position="213"/>
    </location>
</feature>
<protein>
    <submittedName>
        <fullName evidence="3">Uncharacterized protein</fullName>
    </submittedName>
</protein>
<evidence type="ECO:0000313" key="4">
    <source>
        <dbReference type="Proteomes" id="UP000322225"/>
    </source>
</evidence>
<accession>A0AAJ8MXT5</accession>
<sequence length="469" mass="52532">MPPPTVPLRNLLPVEPVRKPPKLTRLQQAAAQYNWVPPVSEENHLKFVRSCSQETQDERWSRGKTNIRGMGGVTTAEWEKMVAERRKKNERRLAKQAGAESEEEEVEDVDMIVPERLNKGKGKAVMRREALKKKQDEKKRRDEDRLDREREDRLRERTAFKGGAAPAATPARPAPVASPAPPQASTSSRPIATNNGPEAIPSTSNVSGNSFKTGELSDERLEEVMIAAKHKDMPESIRALHLRDYTWLLMRSISSVKVSMDERALERQRAADKVADLRSKIVSKGTWGIADSQTELSGSLSSLHDRFEDLSKSHDSTATKEYVDDGKKEVLGKVTAVDNQMKSLLDRMKSAEDKMELLQERTKLLEDDTKAARDKMKVLGDKQKLLEDKMKGVDNKMESVGDRVKAVEDKVDQAGTESNAAFRGVSDRMDDVERKVKESHDVVMENMKKGLKSVARKMEGATATMTFGG</sequence>
<feature type="coiled-coil region" evidence="1">
    <location>
        <begin position="334"/>
        <end position="375"/>
    </location>
</feature>
<evidence type="ECO:0000313" key="3">
    <source>
        <dbReference type="EMBL" id="WWD21410.1"/>
    </source>
</evidence>